<dbReference type="AlphaFoldDB" id="A0ABD5TS38"/>
<organism evidence="7 8">
    <name type="scientific">Halopelagius fulvigenes</name>
    <dbReference type="NCBI Taxonomy" id="1198324"/>
    <lineage>
        <taxon>Archaea</taxon>
        <taxon>Methanobacteriati</taxon>
        <taxon>Methanobacteriota</taxon>
        <taxon>Stenosarchaea group</taxon>
        <taxon>Halobacteria</taxon>
        <taxon>Halobacteriales</taxon>
        <taxon>Haloferacaceae</taxon>
    </lineage>
</organism>
<dbReference type="Gene3D" id="3.30.1490.20">
    <property type="entry name" value="ATP-grasp fold, A domain"/>
    <property type="match status" value="1"/>
</dbReference>
<evidence type="ECO:0000256" key="2">
    <source>
        <dbReference type="ARBA" id="ARBA00022741"/>
    </source>
</evidence>
<evidence type="ECO:0000313" key="8">
    <source>
        <dbReference type="Proteomes" id="UP001596408"/>
    </source>
</evidence>
<protein>
    <submittedName>
        <fullName evidence="7">ATP-dependent carboxylate-amine ligase</fullName>
    </submittedName>
</protein>
<keyword evidence="3 4" id="KW-0067">ATP-binding</keyword>
<evidence type="ECO:0000256" key="5">
    <source>
        <dbReference type="SAM" id="MobiDB-lite"/>
    </source>
</evidence>
<dbReference type="EMBL" id="JBHSXH010000001">
    <property type="protein sequence ID" value="MFC6823445.1"/>
    <property type="molecule type" value="Genomic_DNA"/>
</dbReference>
<dbReference type="RefSeq" id="WP_379691875.1">
    <property type="nucleotide sequence ID" value="NZ_JBHSXH010000001.1"/>
</dbReference>
<dbReference type="GO" id="GO:0005524">
    <property type="term" value="F:ATP binding"/>
    <property type="evidence" value="ECO:0007669"/>
    <property type="project" value="UniProtKB-UniRule"/>
</dbReference>
<dbReference type="SUPFAM" id="SSF56059">
    <property type="entry name" value="Glutathione synthetase ATP-binding domain-like"/>
    <property type="match status" value="1"/>
</dbReference>
<dbReference type="GO" id="GO:0016874">
    <property type="term" value="F:ligase activity"/>
    <property type="evidence" value="ECO:0007669"/>
    <property type="project" value="UniProtKB-KW"/>
</dbReference>
<sequence>MSESTAPTDETAEPSHETSEPPEPDSPPTVMILGRHHVYALQIAAELSRDLDARIVGVGEERTNPIVQSRYCDQSVVVPPAEEDRERHAASVLRAIERFRPDAVLPVGHLTVEVLDEIRDEIPDGVAFRLPSSDALETAFDKGDTAAVGESVGIRTPEEYGRLPTGPDADPQLDASELSYPVFLKAEKEAGRNIVSKVESEAELWEAYEELRHREEGGDIIVQEYVEGDGHTYAIGLLFDDGTPELEFGQDEVRSIPREGGTGTRVRVLRDEELAAKSKALLEALEWDGVALVEYKRAENGEWVLMEINPKFWASYALASRYGYRFASTLVASSLGLSRESFDGSPSETGEMVFPLREVYFSLKHDEESLPRSLASLAWPPARVDIDPRDLRAWIAPGGLATSMGWALDLWRGGDDPF</sequence>
<dbReference type="InterPro" id="IPR013815">
    <property type="entry name" value="ATP_grasp_subdomain_1"/>
</dbReference>
<keyword evidence="2 4" id="KW-0547">Nucleotide-binding</keyword>
<keyword evidence="1 7" id="KW-0436">Ligase</keyword>
<comment type="caution">
    <text evidence="7">The sequence shown here is derived from an EMBL/GenBank/DDBJ whole genome shotgun (WGS) entry which is preliminary data.</text>
</comment>
<dbReference type="PROSITE" id="PS50975">
    <property type="entry name" value="ATP_GRASP"/>
    <property type="match status" value="1"/>
</dbReference>
<dbReference type="PANTHER" id="PTHR43585">
    <property type="entry name" value="FUMIPYRROLE BIOSYNTHESIS PROTEIN C"/>
    <property type="match status" value="1"/>
</dbReference>
<proteinExistence type="predicted"/>
<reference evidence="7 8" key="1">
    <citation type="journal article" date="2019" name="Int. J. Syst. Evol. Microbiol.">
        <title>The Global Catalogue of Microorganisms (GCM) 10K type strain sequencing project: providing services to taxonomists for standard genome sequencing and annotation.</title>
        <authorList>
            <consortium name="The Broad Institute Genomics Platform"/>
            <consortium name="The Broad Institute Genome Sequencing Center for Infectious Disease"/>
            <person name="Wu L."/>
            <person name="Ma J."/>
        </authorList>
    </citation>
    <scope>NUCLEOTIDE SEQUENCE [LARGE SCALE GENOMIC DNA]</scope>
    <source>
        <strain evidence="7 8">YIM 94188</strain>
    </source>
</reference>
<dbReference type="InterPro" id="IPR052032">
    <property type="entry name" value="ATP-dep_AA_Ligase"/>
</dbReference>
<evidence type="ECO:0000256" key="1">
    <source>
        <dbReference type="ARBA" id="ARBA00022598"/>
    </source>
</evidence>
<dbReference type="Gene3D" id="3.30.470.20">
    <property type="entry name" value="ATP-grasp fold, B domain"/>
    <property type="match status" value="1"/>
</dbReference>
<feature type="region of interest" description="Disordered" evidence="5">
    <location>
        <begin position="1"/>
        <end position="30"/>
    </location>
</feature>
<accession>A0ABD5TS38</accession>
<dbReference type="InterPro" id="IPR011761">
    <property type="entry name" value="ATP-grasp"/>
</dbReference>
<dbReference type="Proteomes" id="UP001596408">
    <property type="component" value="Unassembled WGS sequence"/>
</dbReference>
<evidence type="ECO:0000313" key="7">
    <source>
        <dbReference type="EMBL" id="MFC6823445.1"/>
    </source>
</evidence>
<evidence type="ECO:0000256" key="3">
    <source>
        <dbReference type="ARBA" id="ARBA00022840"/>
    </source>
</evidence>
<dbReference type="PANTHER" id="PTHR43585:SF2">
    <property type="entry name" value="ATP-GRASP ENZYME FSQD"/>
    <property type="match status" value="1"/>
</dbReference>
<name>A0ABD5TS38_9EURY</name>
<feature type="domain" description="ATP-grasp" evidence="6">
    <location>
        <begin position="146"/>
        <end position="335"/>
    </location>
</feature>
<keyword evidence="8" id="KW-1185">Reference proteome</keyword>
<gene>
    <name evidence="7" type="ORF">ACFQEV_00275</name>
</gene>
<evidence type="ECO:0000256" key="4">
    <source>
        <dbReference type="PROSITE-ProRule" id="PRU00409"/>
    </source>
</evidence>
<evidence type="ECO:0000259" key="6">
    <source>
        <dbReference type="PROSITE" id="PS50975"/>
    </source>
</evidence>